<dbReference type="NCBIfam" id="NF005909">
    <property type="entry name" value="PRK07890.1"/>
    <property type="match status" value="1"/>
</dbReference>
<dbReference type="InterPro" id="IPR002347">
    <property type="entry name" value="SDR_fam"/>
</dbReference>
<dbReference type="Gene3D" id="3.40.50.720">
    <property type="entry name" value="NAD(P)-binding Rossmann-like Domain"/>
    <property type="match status" value="1"/>
</dbReference>
<evidence type="ECO:0000313" key="3">
    <source>
        <dbReference type="EMBL" id="MBK9295517.1"/>
    </source>
</evidence>
<proteinExistence type="inferred from homology"/>
<dbReference type="PANTHER" id="PTHR42879">
    <property type="entry name" value="3-OXOACYL-(ACYL-CARRIER-PROTEIN) REDUCTASE"/>
    <property type="match status" value="1"/>
</dbReference>
<accession>A0A936N8E9</accession>
<dbReference type="FunFam" id="3.40.50.720:FF:000084">
    <property type="entry name" value="Short-chain dehydrogenase reductase"/>
    <property type="match status" value="1"/>
</dbReference>
<gene>
    <name evidence="3" type="ORF">IPN02_01300</name>
</gene>
<sequence>MGMLDGKRAVVTGVGPGLGTEMALGLAREGADVALVARSERVTPEVAAEIEAMGRRAPTVSANIIDTDDVARMVDEVGEAFEGRVDVLVNSAFRSGDFTSFADADLDRWRKITEVNLWGGLSVTQAMLPLLDRAVDESDDARVIMVNTMSIQRIQAGSGAYAASKGGLAGATQVISRELGPRGIRVNSVHPGYIYGDSVRIYFEMQAEARGEGVTPEDVYAEMASETALGYLPTPAEIAGTVVFLASPLAKPITGAAIPVNCGHWIPGLT</sequence>
<protein>
    <submittedName>
        <fullName evidence="3">SDR family oxidoreductase</fullName>
    </submittedName>
</protein>
<comment type="similarity">
    <text evidence="1">Belongs to the short-chain dehydrogenases/reductases (SDR) family.</text>
</comment>
<name>A0A936N8E9_9ACTN</name>
<comment type="caution">
    <text evidence="3">The sequence shown here is derived from an EMBL/GenBank/DDBJ whole genome shotgun (WGS) entry which is preliminary data.</text>
</comment>
<dbReference type="EMBL" id="JADJZA010000001">
    <property type="protein sequence ID" value="MBK9295517.1"/>
    <property type="molecule type" value="Genomic_DNA"/>
</dbReference>
<dbReference type="SUPFAM" id="SSF51735">
    <property type="entry name" value="NAD(P)-binding Rossmann-fold domains"/>
    <property type="match status" value="1"/>
</dbReference>
<dbReference type="Proteomes" id="UP000727993">
    <property type="component" value="Unassembled WGS sequence"/>
</dbReference>
<dbReference type="PRINTS" id="PR00081">
    <property type="entry name" value="GDHRDH"/>
</dbReference>
<dbReference type="InterPro" id="IPR050259">
    <property type="entry name" value="SDR"/>
</dbReference>
<evidence type="ECO:0000256" key="2">
    <source>
        <dbReference type="ARBA" id="ARBA00023002"/>
    </source>
</evidence>
<keyword evidence="2" id="KW-0560">Oxidoreductase</keyword>
<dbReference type="AlphaFoldDB" id="A0A936N8E9"/>
<organism evidence="3 4">
    <name type="scientific">Candidatus Neomicrothrix subdominans</name>
    <dbReference type="NCBI Taxonomy" id="2954438"/>
    <lineage>
        <taxon>Bacteria</taxon>
        <taxon>Bacillati</taxon>
        <taxon>Actinomycetota</taxon>
        <taxon>Acidimicrobiia</taxon>
        <taxon>Acidimicrobiales</taxon>
        <taxon>Microthrixaceae</taxon>
        <taxon>Candidatus Neomicrothrix</taxon>
    </lineage>
</organism>
<evidence type="ECO:0000256" key="1">
    <source>
        <dbReference type="ARBA" id="ARBA00006484"/>
    </source>
</evidence>
<dbReference type="Pfam" id="PF13561">
    <property type="entry name" value="adh_short_C2"/>
    <property type="match status" value="1"/>
</dbReference>
<dbReference type="CDD" id="cd05233">
    <property type="entry name" value="SDR_c"/>
    <property type="match status" value="1"/>
</dbReference>
<dbReference type="GO" id="GO:0016491">
    <property type="term" value="F:oxidoreductase activity"/>
    <property type="evidence" value="ECO:0007669"/>
    <property type="project" value="UniProtKB-KW"/>
</dbReference>
<evidence type="ECO:0000313" key="4">
    <source>
        <dbReference type="Proteomes" id="UP000727993"/>
    </source>
</evidence>
<reference evidence="3 4" key="1">
    <citation type="submission" date="2020-10" db="EMBL/GenBank/DDBJ databases">
        <title>Connecting structure to function with the recovery of over 1000 high-quality activated sludge metagenome-assembled genomes encoding full-length rRNA genes using long-read sequencing.</title>
        <authorList>
            <person name="Singleton C.M."/>
            <person name="Petriglieri F."/>
            <person name="Kristensen J.M."/>
            <person name="Kirkegaard R.H."/>
            <person name="Michaelsen T.Y."/>
            <person name="Andersen M.H."/>
            <person name="Karst S.M."/>
            <person name="Dueholm M.S."/>
            <person name="Nielsen P.H."/>
            <person name="Albertsen M."/>
        </authorList>
    </citation>
    <scope>NUCLEOTIDE SEQUENCE [LARGE SCALE GENOMIC DNA]</scope>
    <source>
        <strain evidence="3">Lyne_18-Q3-R50-59_MAXAC.006</strain>
    </source>
</reference>
<dbReference type="PANTHER" id="PTHR42879:SF2">
    <property type="entry name" value="3-OXOACYL-[ACYL-CARRIER-PROTEIN] REDUCTASE FABG"/>
    <property type="match status" value="1"/>
</dbReference>
<dbReference type="InterPro" id="IPR036291">
    <property type="entry name" value="NAD(P)-bd_dom_sf"/>
</dbReference>